<accession>A0ABT9RHL6</accession>
<organism evidence="1 2">
    <name type="scientific">Streptosporangium brasiliense</name>
    <dbReference type="NCBI Taxonomy" id="47480"/>
    <lineage>
        <taxon>Bacteria</taxon>
        <taxon>Bacillati</taxon>
        <taxon>Actinomycetota</taxon>
        <taxon>Actinomycetes</taxon>
        <taxon>Streptosporangiales</taxon>
        <taxon>Streptosporangiaceae</taxon>
        <taxon>Streptosporangium</taxon>
    </lineage>
</organism>
<reference evidence="1 2" key="1">
    <citation type="submission" date="2023-07" db="EMBL/GenBank/DDBJ databases">
        <title>Sequencing the genomes of 1000 actinobacteria strains.</title>
        <authorList>
            <person name="Klenk H.-P."/>
        </authorList>
    </citation>
    <scope>NUCLEOTIDE SEQUENCE [LARGE SCALE GENOMIC DNA]</scope>
    <source>
        <strain evidence="1 2">DSM 44109</strain>
    </source>
</reference>
<sequence length="45" mass="4225">MTAALGAGSGATFAPVAQIAPADKVGSVTGLIGATGGLGDPSRRR</sequence>
<evidence type="ECO:0000313" key="1">
    <source>
        <dbReference type="EMBL" id="MDP9868219.1"/>
    </source>
</evidence>
<dbReference type="RefSeq" id="WP_306870840.1">
    <property type="nucleotide sequence ID" value="NZ_JAUSRB010000002.1"/>
</dbReference>
<dbReference type="EMBL" id="JAUSRB010000002">
    <property type="protein sequence ID" value="MDP9868219.1"/>
    <property type="molecule type" value="Genomic_DNA"/>
</dbReference>
<comment type="caution">
    <text evidence="1">The sequence shown here is derived from an EMBL/GenBank/DDBJ whole genome shotgun (WGS) entry which is preliminary data.</text>
</comment>
<evidence type="ECO:0000313" key="2">
    <source>
        <dbReference type="Proteomes" id="UP001230426"/>
    </source>
</evidence>
<name>A0ABT9RHL6_9ACTN</name>
<proteinExistence type="predicted"/>
<dbReference type="Proteomes" id="UP001230426">
    <property type="component" value="Unassembled WGS sequence"/>
</dbReference>
<protein>
    <submittedName>
        <fullName evidence="1">Nitrate/nitrite transporter NarK</fullName>
    </submittedName>
</protein>
<gene>
    <name evidence="1" type="ORF">J2S55_007485</name>
</gene>
<keyword evidence="2" id="KW-1185">Reference proteome</keyword>